<evidence type="ECO:0000259" key="2">
    <source>
        <dbReference type="Pfam" id="PF15978"/>
    </source>
</evidence>
<sequence>MSYSVILPEETVASFVIRQVLESGYPTGRIAQKYLWGNENLQINSLFPSLMPWISKNYNLDIERLVHQHTCLDYYRSFLSPDKFLQIKKKLILGNTKLLHKWLGITSNRLVYSDSFRYCPTCVVKDITNHGVAYWHRQHQLYGVFQCHQHGTFLESTKITRRSLVLPPQTLTLKQYSVEPKVLPFTSFSQWAMEQNKVQYFNFKQLTTSYKLVMLDKGLACPSFGIRQYKLRNAIIRHYQQWSSSHEWRRLLYSNQTHPFPQQLFYNYQSCHLHPAKHLALISFLFLTPEQFLDSYFAATEQLSLKVKNVVSKKGAESRIRPECINEIMNLHSQERSLRNISKVVGVSVSSVKSIILSKGGKVNRRPSKIFSDERKVILGELTKGESSKNIASKLGISIGAVEQILTQNPTLVFERKKLRFEQKQNKHRKILISKTSNYPDLSRDQLKMAISVTYMWLYKNDKEWLYKALPKSLL</sequence>
<protein>
    <submittedName>
        <fullName evidence="3">Uncharacterized protein</fullName>
    </submittedName>
</protein>
<reference evidence="4" key="1">
    <citation type="submission" date="2016-02" db="EMBL/GenBank/DDBJ databases">
        <authorList>
            <person name="Schultz-Johansen M."/>
            <person name="Glaring M.A."/>
            <person name="Bech P.K."/>
            <person name="Stougaard P."/>
        </authorList>
    </citation>
    <scope>NUCLEOTIDE SEQUENCE [LARGE SCALE GENOMIC DNA]</scope>
    <source>
        <strain evidence="4">S66</strain>
    </source>
</reference>
<evidence type="ECO:0000259" key="1">
    <source>
        <dbReference type="Pfam" id="PF06527"/>
    </source>
</evidence>
<feature type="domain" description="Transposon Tn7 transposition protein TnsD C-terminal" evidence="2">
    <location>
        <begin position="190"/>
        <end position="473"/>
    </location>
</feature>
<dbReference type="InterPro" id="IPR032750">
    <property type="entry name" value="TnsD_C"/>
</dbReference>
<accession>A0A148KL95</accession>
<organism evidence="3 4">
    <name type="scientific">Paraglaciecola hydrolytica</name>
    <dbReference type="NCBI Taxonomy" id="1799789"/>
    <lineage>
        <taxon>Bacteria</taxon>
        <taxon>Pseudomonadati</taxon>
        <taxon>Pseudomonadota</taxon>
        <taxon>Gammaproteobacteria</taxon>
        <taxon>Alteromonadales</taxon>
        <taxon>Alteromonadaceae</taxon>
        <taxon>Paraglaciecola</taxon>
    </lineage>
</organism>
<proteinExistence type="predicted"/>
<dbReference type="Proteomes" id="UP000070299">
    <property type="component" value="Unassembled WGS sequence"/>
</dbReference>
<dbReference type="Pfam" id="PF15978">
    <property type="entry name" value="TnsD"/>
    <property type="match status" value="1"/>
</dbReference>
<comment type="caution">
    <text evidence="3">The sequence shown here is derived from an EMBL/GenBank/DDBJ whole genome shotgun (WGS) entry which is preliminary data.</text>
</comment>
<dbReference type="RefSeq" id="WP_068381768.1">
    <property type="nucleotide sequence ID" value="NZ_LSNE01000017.1"/>
</dbReference>
<evidence type="ECO:0000313" key="3">
    <source>
        <dbReference type="EMBL" id="KXI27039.1"/>
    </source>
</evidence>
<dbReference type="STRING" id="1799789.AX660_02095"/>
<evidence type="ECO:0000313" key="4">
    <source>
        <dbReference type="Proteomes" id="UP000070299"/>
    </source>
</evidence>
<dbReference type="InterPro" id="IPR009492">
    <property type="entry name" value="TniQ"/>
</dbReference>
<dbReference type="Pfam" id="PF06527">
    <property type="entry name" value="TniQ"/>
    <property type="match status" value="1"/>
</dbReference>
<gene>
    <name evidence="3" type="ORF">AX660_02095</name>
</gene>
<name>A0A148KL95_9ALTE</name>
<dbReference type="EMBL" id="LSNE01000017">
    <property type="protein sequence ID" value="KXI27039.1"/>
    <property type="molecule type" value="Genomic_DNA"/>
</dbReference>
<dbReference type="OrthoDB" id="470139at2"/>
<dbReference type="AlphaFoldDB" id="A0A148KL95"/>
<feature type="domain" description="TniQ" evidence="1">
    <location>
        <begin position="7"/>
        <end position="154"/>
    </location>
</feature>
<keyword evidence="4" id="KW-1185">Reference proteome</keyword>